<name>A0AC60P347_IXOPE</name>
<evidence type="ECO:0000313" key="2">
    <source>
        <dbReference type="Proteomes" id="UP000805193"/>
    </source>
</evidence>
<reference evidence="1 2" key="1">
    <citation type="journal article" date="2020" name="Cell">
        <title>Large-Scale Comparative Analyses of Tick Genomes Elucidate Their Genetic Diversity and Vector Capacities.</title>
        <authorList>
            <consortium name="Tick Genome and Microbiome Consortium (TIGMIC)"/>
            <person name="Jia N."/>
            <person name="Wang J."/>
            <person name="Shi W."/>
            <person name="Du L."/>
            <person name="Sun Y."/>
            <person name="Zhan W."/>
            <person name="Jiang J.F."/>
            <person name="Wang Q."/>
            <person name="Zhang B."/>
            <person name="Ji P."/>
            <person name="Bell-Sakyi L."/>
            <person name="Cui X.M."/>
            <person name="Yuan T.T."/>
            <person name="Jiang B.G."/>
            <person name="Yang W.F."/>
            <person name="Lam T.T."/>
            <person name="Chang Q.C."/>
            <person name="Ding S.J."/>
            <person name="Wang X.J."/>
            <person name="Zhu J.G."/>
            <person name="Ruan X.D."/>
            <person name="Zhao L."/>
            <person name="Wei J.T."/>
            <person name="Ye R.Z."/>
            <person name="Que T.C."/>
            <person name="Du C.H."/>
            <person name="Zhou Y.H."/>
            <person name="Cheng J.X."/>
            <person name="Dai P.F."/>
            <person name="Guo W.B."/>
            <person name="Han X.H."/>
            <person name="Huang E.J."/>
            <person name="Li L.F."/>
            <person name="Wei W."/>
            <person name="Gao Y.C."/>
            <person name="Liu J.Z."/>
            <person name="Shao H.Z."/>
            <person name="Wang X."/>
            <person name="Wang C.C."/>
            <person name="Yang T.C."/>
            <person name="Huo Q.B."/>
            <person name="Li W."/>
            <person name="Chen H.Y."/>
            <person name="Chen S.E."/>
            <person name="Zhou L.G."/>
            <person name="Ni X.B."/>
            <person name="Tian J.H."/>
            <person name="Sheng Y."/>
            <person name="Liu T."/>
            <person name="Pan Y.S."/>
            <person name="Xia L.Y."/>
            <person name="Li J."/>
            <person name="Zhao F."/>
            <person name="Cao W.C."/>
        </authorList>
    </citation>
    <scope>NUCLEOTIDE SEQUENCE [LARGE SCALE GENOMIC DNA]</scope>
    <source>
        <strain evidence="1">Iper-2018</strain>
    </source>
</reference>
<dbReference type="Proteomes" id="UP000805193">
    <property type="component" value="Unassembled WGS sequence"/>
</dbReference>
<sequence>MGDNAALANEFELPFSDLTPTEREMLSRTSVCSEARACSGFGPDEEHPKNDEGPDASAQGRRPEGIAGTRADE</sequence>
<comment type="caution">
    <text evidence="1">The sequence shown here is derived from an EMBL/GenBank/DDBJ whole genome shotgun (WGS) entry which is preliminary data.</text>
</comment>
<dbReference type="EMBL" id="JABSTQ010011237">
    <property type="protein sequence ID" value="KAG0413717.1"/>
    <property type="molecule type" value="Genomic_DNA"/>
</dbReference>
<gene>
    <name evidence="1" type="ORF">HPB47_009107</name>
</gene>
<protein>
    <submittedName>
        <fullName evidence="1">Uncharacterized protein</fullName>
    </submittedName>
</protein>
<organism evidence="1 2">
    <name type="scientific">Ixodes persulcatus</name>
    <name type="common">Taiga tick</name>
    <dbReference type="NCBI Taxonomy" id="34615"/>
    <lineage>
        <taxon>Eukaryota</taxon>
        <taxon>Metazoa</taxon>
        <taxon>Ecdysozoa</taxon>
        <taxon>Arthropoda</taxon>
        <taxon>Chelicerata</taxon>
        <taxon>Arachnida</taxon>
        <taxon>Acari</taxon>
        <taxon>Parasitiformes</taxon>
        <taxon>Ixodida</taxon>
        <taxon>Ixodoidea</taxon>
        <taxon>Ixodidae</taxon>
        <taxon>Ixodinae</taxon>
        <taxon>Ixodes</taxon>
    </lineage>
</organism>
<proteinExistence type="predicted"/>
<evidence type="ECO:0000313" key="1">
    <source>
        <dbReference type="EMBL" id="KAG0413717.1"/>
    </source>
</evidence>
<accession>A0AC60P347</accession>
<keyword evidence="2" id="KW-1185">Reference proteome</keyword>